<evidence type="ECO:0000313" key="1">
    <source>
        <dbReference type="EMBL" id="MST99807.1"/>
    </source>
</evidence>
<accession>A0A844G7F8</accession>
<protein>
    <submittedName>
        <fullName evidence="1">Uncharacterized protein</fullName>
    </submittedName>
</protein>
<organism evidence="1 2">
    <name type="scientific">Victivallis lenta</name>
    <dbReference type="NCBI Taxonomy" id="2606640"/>
    <lineage>
        <taxon>Bacteria</taxon>
        <taxon>Pseudomonadati</taxon>
        <taxon>Lentisphaerota</taxon>
        <taxon>Lentisphaeria</taxon>
        <taxon>Victivallales</taxon>
        <taxon>Victivallaceae</taxon>
        <taxon>Victivallis</taxon>
    </lineage>
</organism>
<dbReference type="EMBL" id="VUNS01000062">
    <property type="protein sequence ID" value="MST99807.1"/>
    <property type="molecule type" value="Genomic_DNA"/>
</dbReference>
<dbReference type="AlphaFoldDB" id="A0A844G7F8"/>
<dbReference type="RefSeq" id="WP_154420960.1">
    <property type="nucleotide sequence ID" value="NZ_VUNS01000062.1"/>
</dbReference>
<evidence type="ECO:0000313" key="2">
    <source>
        <dbReference type="Proteomes" id="UP000435649"/>
    </source>
</evidence>
<name>A0A844G7F8_9BACT</name>
<comment type="caution">
    <text evidence="1">The sequence shown here is derived from an EMBL/GenBank/DDBJ whole genome shotgun (WGS) entry which is preliminary data.</text>
</comment>
<dbReference type="Proteomes" id="UP000435649">
    <property type="component" value="Unassembled WGS sequence"/>
</dbReference>
<keyword evidence="2" id="KW-1185">Reference proteome</keyword>
<reference evidence="1 2" key="1">
    <citation type="submission" date="2019-08" db="EMBL/GenBank/DDBJ databases">
        <title>In-depth cultivation of the pig gut microbiome towards novel bacterial diversity and tailored functional studies.</title>
        <authorList>
            <person name="Wylensek D."/>
            <person name="Hitch T.C.A."/>
            <person name="Clavel T."/>
        </authorList>
    </citation>
    <scope>NUCLEOTIDE SEQUENCE [LARGE SCALE GENOMIC DNA]</scope>
    <source>
        <strain evidence="1 2">BBE-744-WT-12</strain>
    </source>
</reference>
<gene>
    <name evidence="1" type="ORF">FYJ85_22520</name>
</gene>
<proteinExistence type="predicted"/>
<sequence length="160" mass="18961">MGIESLVLYYRPDDDNEIEYILKDSNIKLQQNSQYDGQFIFTDNKSYWMDIMVEMNTQLKCRIFCIRIALCNPPTVLNKLLELFVYLKNIYGGCIYFFPKGKKTRKLTKINTLEEQAELIAYYEVRKREFQEYFGCFSAAISADSVFSYIHSKNDKEKNK</sequence>